<dbReference type="NCBIfam" id="TIGR00231">
    <property type="entry name" value="small_GTP"/>
    <property type="match status" value="1"/>
</dbReference>
<evidence type="ECO:0000256" key="5">
    <source>
        <dbReference type="ARBA" id="ARBA00022768"/>
    </source>
</evidence>
<reference evidence="11" key="2">
    <citation type="journal article" date="2021" name="Genome Biol. Evol.">
        <title>Genomic rearrangements and sequence evolution across brown algal organelles.</title>
        <authorList>
            <person name="Starko S."/>
            <person name="Bringloe T.T."/>
            <person name="Gomez M.S."/>
            <person name="Darby H."/>
            <person name="Graham S.W."/>
            <person name="Martone P.T."/>
        </authorList>
    </citation>
    <scope>NUCLEOTIDE SEQUENCE</scope>
</reference>
<dbReference type="CDD" id="cd03697">
    <property type="entry name" value="EFTU_II"/>
    <property type="match status" value="1"/>
</dbReference>
<comment type="similarity">
    <text evidence="2 8">Belongs to the TRAFAC class translation factor GTPase superfamily. Classic translation factor GTPase family. EF-Tu/EF-1A subfamily.</text>
</comment>
<dbReference type="PANTHER" id="PTHR43721">
    <property type="entry name" value="ELONGATION FACTOR TU-RELATED"/>
    <property type="match status" value="1"/>
</dbReference>
<dbReference type="Pfam" id="PF03143">
    <property type="entry name" value="GTP_EFTU_D3"/>
    <property type="match status" value="1"/>
</dbReference>
<evidence type="ECO:0000256" key="4">
    <source>
        <dbReference type="ARBA" id="ARBA00022741"/>
    </source>
</evidence>
<dbReference type="PROSITE" id="PS51722">
    <property type="entry name" value="G_TR_2"/>
    <property type="match status" value="1"/>
</dbReference>
<evidence type="ECO:0000313" key="11">
    <source>
        <dbReference type="EMBL" id="QWK42742.1"/>
    </source>
</evidence>
<dbReference type="InterPro" id="IPR004160">
    <property type="entry name" value="Transl_elong_EFTu/EF1A_C"/>
</dbReference>
<name>A0A516ICX3_9PHAE</name>
<comment type="function">
    <text evidence="8">This protein promotes the GTP-dependent binding of aminoacyl-tRNA to the A-site of ribosomes during protein biosynthesis.</text>
</comment>
<evidence type="ECO:0000313" key="10">
    <source>
        <dbReference type="EMBL" id="QDP13968.1"/>
    </source>
</evidence>
<dbReference type="Gene3D" id="2.40.30.10">
    <property type="entry name" value="Translation factors"/>
    <property type="match status" value="2"/>
</dbReference>
<dbReference type="CDD" id="cd01884">
    <property type="entry name" value="EF_Tu"/>
    <property type="match status" value="1"/>
</dbReference>
<evidence type="ECO:0000256" key="7">
    <source>
        <dbReference type="ARBA" id="ARBA00023134"/>
    </source>
</evidence>
<dbReference type="Pfam" id="PF03144">
    <property type="entry name" value="GTP_EFTU_D2"/>
    <property type="match status" value="1"/>
</dbReference>
<dbReference type="CDD" id="cd03707">
    <property type="entry name" value="EFTU_III"/>
    <property type="match status" value="1"/>
</dbReference>
<keyword evidence="3 10" id="KW-0934">Plastid</keyword>
<dbReference type="PROSITE" id="PS00301">
    <property type="entry name" value="G_TR_1"/>
    <property type="match status" value="1"/>
</dbReference>
<dbReference type="AlphaFoldDB" id="A0A516ICX3"/>
<dbReference type="SUPFAM" id="SSF50465">
    <property type="entry name" value="EF-Tu/eEF-1alpha/eIF2-gamma C-terminal domain"/>
    <property type="match status" value="1"/>
</dbReference>
<dbReference type="InterPro" id="IPR000795">
    <property type="entry name" value="T_Tr_GTP-bd_dom"/>
</dbReference>
<protein>
    <recommendedName>
        <fullName evidence="8">Elongation factor Tu</fullName>
    </recommendedName>
</protein>
<comment type="subcellular location">
    <subcellularLocation>
        <location evidence="1">Plastid</location>
        <location evidence="1">Chloroplast</location>
    </subcellularLocation>
</comment>
<dbReference type="GO" id="GO:0003746">
    <property type="term" value="F:translation elongation factor activity"/>
    <property type="evidence" value="ECO:0007669"/>
    <property type="project" value="UniProtKB-UniRule"/>
</dbReference>
<dbReference type="SUPFAM" id="SSF52540">
    <property type="entry name" value="P-loop containing nucleoside triphosphate hydrolases"/>
    <property type="match status" value="1"/>
</dbReference>
<dbReference type="PANTHER" id="PTHR43721:SF22">
    <property type="entry name" value="ELONGATION FACTOR TU, MITOCHONDRIAL"/>
    <property type="match status" value="1"/>
</dbReference>
<dbReference type="PRINTS" id="PR00315">
    <property type="entry name" value="ELONGATNFCT"/>
</dbReference>
<evidence type="ECO:0000256" key="6">
    <source>
        <dbReference type="ARBA" id="ARBA00022917"/>
    </source>
</evidence>
<dbReference type="EMBL" id="MZ156034">
    <property type="protein sequence ID" value="QWK42742.1"/>
    <property type="molecule type" value="Genomic_DNA"/>
</dbReference>
<dbReference type="InterPro" id="IPR009000">
    <property type="entry name" value="Transl_B-barrel_sf"/>
</dbReference>
<dbReference type="InterPro" id="IPR050055">
    <property type="entry name" value="EF-Tu_GTPase"/>
</dbReference>
<evidence type="ECO:0000259" key="9">
    <source>
        <dbReference type="PROSITE" id="PS51722"/>
    </source>
</evidence>
<dbReference type="InterPro" id="IPR031157">
    <property type="entry name" value="G_TR_CS"/>
</dbReference>
<dbReference type="NCBIfam" id="NF009372">
    <property type="entry name" value="PRK12735.1"/>
    <property type="match status" value="1"/>
</dbReference>
<dbReference type="FunFam" id="2.40.30.10:FF:000001">
    <property type="entry name" value="Elongation factor Tu"/>
    <property type="match status" value="1"/>
</dbReference>
<dbReference type="InterPro" id="IPR009001">
    <property type="entry name" value="Transl_elong_EF1A/Init_IF2_C"/>
</dbReference>
<dbReference type="InterPro" id="IPR004161">
    <property type="entry name" value="EFTu-like_2"/>
</dbReference>
<reference evidence="10" key="1">
    <citation type="journal article" date="2019" name="Mitochondrial DNA Part B Resour">
        <title>Analysis of the complete organellar genomes of the economically valuable kelp Lessonia spicata (Lessoniaceae, Phaeophyceae) from Chile.</title>
        <authorList>
            <person name="Tineo D."/>
            <person name="Rubio K.B."/>
            <person name="Melendez J.B."/>
            <person name="Mendoza J.E."/>
            <person name="Silva J.O."/>
            <person name="Perez J."/>
            <person name="Esquerre E.E."/>
            <person name="Perez-Alania M."/>
            <person name="Fernandez S.L."/>
            <person name="Aguilar S.E."/>
            <person name="Chuquizuta F."/>
            <person name="Olano Y.M."/>
            <person name="Hoyos R.P."/>
            <person name="Veneros J.E."/>
            <person name="Garcia L.M."/>
            <person name="Arakaki N."/>
            <person name="Garcia-Candela E."/>
            <person name="Oliva M."/>
            <person name="Mansilla A."/>
            <person name="Calderon M.S."/>
            <person name="Hughey J.R."/>
            <person name="Bustamante D.E."/>
        </authorList>
    </citation>
    <scope>NUCLEOTIDE SEQUENCE</scope>
</reference>
<dbReference type="GO" id="GO:0009507">
    <property type="term" value="C:chloroplast"/>
    <property type="evidence" value="ECO:0007669"/>
    <property type="project" value="UniProtKB-SubCell"/>
</dbReference>
<dbReference type="NCBIfam" id="NF000766">
    <property type="entry name" value="PRK00049.1"/>
    <property type="match status" value="1"/>
</dbReference>
<sequence length="410" mass="44950">MAREKYDRTKPHINIGTIGHVDHGKTTLTAAITAVLSLKDDTTNAKKYEDIDAAPEERARGITINTAHVEYETESRHYAHVDCPGHADYVKNMITGAAQMDGAILVVSAADGPMPQTREHILLSKQVGVPHIVVFLNKEDQVDDLELVELVELEVRELLSNYDFPGDDIPILTGSALQALDAINNEPTLQKGDNKWVDKIYSLMDSVDSYIPTPIRDVDKPFLMAIEDVFSITGRGTVATGKIDRGIVKVGETVDLVGLGDTKSTTVTGVEMFQKTLDEGVAGDNVGILLRGLQKDDIERGMVLSKPGTITPHNTFESELYILTKEEGGRHTPFFPGYRPQFYVRTTDVTGEILSFITDEGEKTLMVMPGDRVKMTAKLISLIAIEEGMRFAIREGGRTIGAGVVSKIIQ</sequence>
<dbReference type="Gene3D" id="3.40.50.300">
    <property type="entry name" value="P-loop containing nucleotide triphosphate hydrolases"/>
    <property type="match status" value="1"/>
</dbReference>
<dbReference type="GeneID" id="41040302"/>
<evidence type="ECO:0000256" key="3">
    <source>
        <dbReference type="ARBA" id="ARBA00022640"/>
    </source>
</evidence>
<dbReference type="InterPro" id="IPR041709">
    <property type="entry name" value="EF-Tu_GTP-bd"/>
</dbReference>
<dbReference type="GO" id="GO:0003924">
    <property type="term" value="F:GTPase activity"/>
    <property type="evidence" value="ECO:0007669"/>
    <property type="project" value="UniProtKB-UniRule"/>
</dbReference>
<dbReference type="InterPro" id="IPR004541">
    <property type="entry name" value="Transl_elong_EFTu/EF1A_bac/org"/>
</dbReference>
<dbReference type="RefSeq" id="YP_009684144.1">
    <property type="nucleotide sequence ID" value="NC_044182.1"/>
</dbReference>
<keyword evidence="6" id="KW-0648">Protein biosynthesis</keyword>
<dbReference type="SUPFAM" id="SSF50447">
    <property type="entry name" value="Translation proteins"/>
    <property type="match status" value="1"/>
</dbReference>
<organism evidence="10">
    <name type="scientific">Lessonia spicata</name>
    <dbReference type="NCBI Taxonomy" id="1899210"/>
    <lineage>
        <taxon>Eukaryota</taxon>
        <taxon>Sar</taxon>
        <taxon>Stramenopiles</taxon>
        <taxon>Ochrophyta</taxon>
        <taxon>PX clade</taxon>
        <taxon>Phaeophyceae</taxon>
        <taxon>Laminariales</taxon>
        <taxon>Lessoniaceae</taxon>
        <taxon>Lessonia</taxon>
    </lineage>
</organism>
<dbReference type="InterPro" id="IPR005225">
    <property type="entry name" value="Small_GTP-bd"/>
</dbReference>
<geneLocation type="plastid" evidence="10"/>
<gene>
    <name evidence="10" type="primary">tufA</name>
</gene>
<dbReference type="GO" id="GO:0005829">
    <property type="term" value="C:cytosol"/>
    <property type="evidence" value="ECO:0007669"/>
    <property type="project" value="TreeGrafter"/>
</dbReference>
<evidence type="ECO:0000256" key="2">
    <source>
        <dbReference type="ARBA" id="ARBA00007249"/>
    </source>
</evidence>
<keyword evidence="4 8" id="KW-0547">Nucleotide-binding</keyword>
<proteinExistence type="inferred from homology"/>
<evidence type="ECO:0000256" key="1">
    <source>
        <dbReference type="ARBA" id="ARBA00004229"/>
    </source>
</evidence>
<dbReference type="InterPro" id="IPR027417">
    <property type="entry name" value="P-loop_NTPase"/>
</dbReference>
<keyword evidence="5 8" id="KW-0251">Elongation factor</keyword>
<dbReference type="FunFam" id="3.40.50.300:FF:000003">
    <property type="entry name" value="Elongation factor Tu"/>
    <property type="match status" value="1"/>
</dbReference>
<evidence type="ECO:0000256" key="8">
    <source>
        <dbReference type="RuleBase" id="RU000325"/>
    </source>
</evidence>
<dbReference type="GO" id="GO:0005525">
    <property type="term" value="F:GTP binding"/>
    <property type="evidence" value="ECO:0007669"/>
    <property type="project" value="UniProtKB-UniRule"/>
</dbReference>
<dbReference type="Pfam" id="PF00009">
    <property type="entry name" value="GTP_EFTU"/>
    <property type="match status" value="1"/>
</dbReference>
<keyword evidence="7 8" id="KW-0342">GTP-binding</keyword>
<dbReference type="InterPro" id="IPR033720">
    <property type="entry name" value="EFTU_2"/>
</dbReference>
<accession>A0A516ICX3</accession>
<dbReference type="NCBIfam" id="TIGR00485">
    <property type="entry name" value="EF-Tu"/>
    <property type="match status" value="1"/>
</dbReference>
<feature type="domain" description="Tr-type G" evidence="9">
    <location>
        <begin position="10"/>
        <end position="215"/>
    </location>
</feature>
<dbReference type="HAMAP" id="MF_00118_B">
    <property type="entry name" value="EF_Tu_B"/>
    <property type="match status" value="1"/>
</dbReference>
<dbReference type="NCBIfam" id="NF009373">
    <property type="entry name" value="PRK12736.1"/>
    <property type="match status" value="1"/>
</dbReference>
<dbReference type="EMBL" id="MK965908">
    <property type="protein sequence ID" value="QDP13968.1"/>
    <property type="molecule type" value="Genomic_DNA"/>
</dbReference>